<dbReference type="PROSITE" id="PS50005">
    <property type="entry name" value="TPR"/>
    <property type="match status" value="1"/>
</dbReference>
<keyword evidence="3" id="KW-1185">Reference proteome</keyword>
<gene>
    <name evidence="2" type="ORF">SNAT2548_LOCUS4437</name>
</gene>
<organism evidence="2 3">
    <name type="scientific">Symbiodinium natans</name>
    <dbReference type="NCBI Taxonomy" id="878477"/>
    <lineage>
        <taxon>Eukaryota</taxon>
        <taxon>Sar</taxon>
        <taxon>Alveolata</taxon>
        <taxon>Dinophyceae</taxon>
        <taxon>Suessiales</taxon>
        <taxon>Symbiodiniaceae</taxon>
        <taxon>Symbiodinium</taxon>
    </lineage>
</organism>
<reference evidence="2" key="1">
    <citation type="submission" date="2021-02" db="EMBL/GenBank/DDBJ databases">
        <authorList>
            <person name="Dougan E. K."/>
            <person name="Rhodes N."/>
            <person name="Thang M."/>
            <person name="Chan C."/>
        </authorList>
    </citation>
    <scope>NUCLEOTIDE SEQUENCE</scope>
</reference>
<dbReference type="InterPro" id="IPR011990">
    <property type="entry name" value="TPR-like_helical_dom_sf"/>
</dbReference>
<dbReference type="SUPFAM" id="SSF48452">
    <property type="entry name" value="TPR-like"/>
    <property type="match status" value="1"/>
</dbReference>
<feature type="repeat" description="TPR" evidence="1">
    <location>
        <begin position="15"/>
        <end position="48"/>
    </location>
</feature>
<dbReference type="OrthoDB" id="1914839at2759"/>
<protein>
    <recommendedName>
        <fullName evidence="4">Tetratricopeptide repeat protein</fullName>
    </recommendedName>
</protein>
<comment type="caution">
    <text evidence="2">The sequence shown here is derived from an EMBL/GenBank/DDBJ whole genome shotgun (WGS) entry which is preliminary data.</text>
</comment>
<dbReference type="EMBL" id="CAJNDS010000271">
    <property type="protein sequence ID" value="CAE7036870.1"/>
    <property type="molecule type" value="Genomic_DNA"/>
</dbReference>
<dbReference type="InterPro" id="IPR019734">
    <property type="entry name" value="TPR_rpt"/>
</dbReference>
<dbReference type="AlphaFoldDB" id="A0A812IIF0"/>
<name>A0A812IIF0_9DINO</name>
<dbReference type="Proteomes" id="UP000604046">
    <property type="component" value="Unassembled WGS sequence"/>
</dbReference>
<evidence type="ECO:0000313" key="2">
    <source>
        <dbReference type="EMBL" id="CAE7036870.1"/>
    </source>
</evidence>
<sequence length="80" mass="9121">MPYMTTMKPQEKQLKEGLVARGAALTNLGRAREALRDFDAALHIDPEDANALKYREIARKRGREELVAAEDAKRRRANTR</sequence>
<evidence type="ECO:0000313" key="3">
    <source>
        <dbReference type="Proteomes" id="UP000604046"/>
    </source>
</evidence>
<evidence type="ECO:0000256" key="1">
    <source>
        <dbReference type="PROSITE-ProRule" id="PRU00339"/>
    </source>
</evidence>
<accession>A0A812IIF0</accession>
<keyword evidence="1" id="KW-0802">TPR repeat</keyword>
<evidence type="ECO:0008006" key="4">
    <source>
        <dbReference type="Google" id="ProtNLM"/>
    </source>
</evidence>
<proteinExistence type="predicted"/>
<dbReference type="Gene3D" id="1.25.40.10">
    <property type="entry name" value="Tetratricopeptide repeat domain"/>
    <property type="match status" value="1"/>
</dbReference>